<name>A0ABT7LCX7_9BURK</name>
<dbReference type="RefSeq" id="WP_285980834.1">
    <property type="nucleotide sequence ID" value="NZ_JASVDS010000001.1"/>
</dbReference>
<reference evidence="1 2" key="1">
    <citation type="submission" date="2023-06" db="EMBL/GenBank/DDBJ databases">
        <title>Pelomonas sp. APW6 16S ribosomal RNA gene genome sequencing and assembly.</title>
        <authorList>
            <person name="Woo H."/>
        </authorList>
    </citation>
    <scope>NUCLEOTIDE SEQUENCE [LARGE SCALE GENOMIC DNA]</scope>
    <source>
        <strain evidence="1 2">APW6</strain>
    </source>
</reference>
<comment type="caution">
    <text evidence="1">The sequence shown here is derived from an EMBL/GenBank/DDBJ whole genome shotgun (WGS) entry which is preliminary data.</text>
</comment>
<sequence length="218" mass="23600">MELAQALSRCERVLRMQSQLRESMQNEAAPPNRQILHNAHEALQREQATCQAVGGDGASLRRQLLQTAAKAGESGASFELFLLGESGQPVMQQLVLDGERGDRQSLRIVASGLAAAATPLQIAAAKDAFVRGAGMSDLPQGLRDELISDLDFLNRQGLFEALKVDSPQAGKLAAARQAWTQEQVGMTLVPSMDPQVRALADQYLVALKKRSKEARNGR</sequence>
<gene>
    <name evidence="1" type="ORF">QRD43_02195</name>
</gene>
<evidence type="ECO:0000313" key="1">
    <source>
        <dbReference type="EMBL" id="MDL5030703.1"/>
    </source>
</evidence>
<proteinExistence type="predicted"/>
<accession>A0ABT7LCX7</accession>
<evidence type="ECO:0000313" key="2">
    <source>
        <dbReference type="Proteomes" id="UP001238603"/>
    </source>
</evidence>
<dbReference type="EMBL" id="JASVDS010000001">
    <property type="protein sequence ID" value="MDL5030703.1"/>
    <property type="molecule type" value="Genomic_DNA"/>
</dbReference>
<keyword evidence="2" id="KW-1185">Reference proteome</keyword>
<organism evidence="1 2">
    <name type="scientific">Roseateles subflavus</name>
    <dbReference type="NCBI Taxonomy" id="3053353"/>
    <lineage>
        <taxon>Bacteria</taxon>
        <taxon>Pseudomonadati</taxon>
        <taxon>Pseudomonadota</taxon>
        <taxon>Betaproteobacteria</taxon>
        <taxon>Burkholderiales</taxon>
        <taxon>Sphaerotilaceae</taxon>
        <taxon>Roseateles</taxon>
    </lineage>
</organism>
<dbReference type="Proteomes" id="UP001238603">
    <property type="component" value="Unassembled WGS sequence"/>
</dbReference>
<protein>
    <submittedName>
        <fullName evidence="1">Uncharacterized protein</fullName>
    </submittedName>
</protein>